<evidence type="ECO:0000313" key="4">
    <source>
        <dbReference type="Proteomes" id="UP000183926"/>
    </source>
</evidence>
<keyword evidence="1" id="KW-0812">Transmembrane</keyword>
<evidence type="ECO:0000256" key="1">
    <source>
        <dbReference type="SAM" id="Phobius"/>
    </source>
</evidence>
<keyword evidence="1" id="KW-1133">Transmembrane helix</keyword>
<dbReference type="Pfam" id="PF13116">
    <property type="entry name" value="YhdP"/>
    <property type="match status" value="1"/>
</dbReference>
<dbReference type="EMBL" id="FPBL01000002">
    <property type="protein sequence ID" value="SFU41239.1"/>
    <property type="molecule type" value="Genomic_DNA"/>
</dbReference>
<organism evidence="3 4">
    <name type="scientific">Nitrosomonas eutropha</name>
    <dbReference type="NCBI Taxonomy" id="916"/>
    <lineage>
        <taxon>Bacteria</taxon>
        <taxon>Pseudomonadati</taxon>
        <taxon>Pseudomonadota</taxon>
        <taxon>Betaproteobacteria</taxon>
        <taxon>Nitrosomonadales</taxon>
        <taxon>Nitrosomonadaceae</taxon>
        <taxon>Nitrosomonas</taxon>
    </lineage>
</organism>
<sequence length="1297" mass="145090">MSRYFLHYCVICLGWASRCLLTGVIFLCLVLLALRYWILPDIDNYRSDIAAAITRVAGQPVQIDVIQANWDGLRPHLLMQGVSVHNQQGHPVLIFPEIEGTVSWRSMLRGELNFHEIVIDRPALVTRRDAEGLLHIAGITLGGDRQESGFFDWLLRQQRLVVKQAIIYWQDDLRFGAVHYFESVNLLLRNRQGGKRHQFGLRAQSSGPLFSKVDIRGDLIGDSVQALSAWQGRLFVQLQDFDLGNWQEWMTLPADLTFKHGQGSVRTWMDISAGNLSHWVADINLRETAIRFVQHLPLLEIDHLYGRSGWSKTEDAQGTDEQWFVRDLSVELKGLPLVEPVAALWHVRNHKDSDLPEYRLQVEKFDLNVLTRLATSLPPENTLYKFLSEVSPRGIVKHVNLEWQGNWSEKSSFKANAAFSDLAVQSLDKYPAFSGASGIINMTETGGSLFLSSKNMELRKTQQPEEKLRLDALNGRVDWETVHGHETARLKFNDIIFTSGAGNGALQGSYAFNGNLPGQIDLTGYLSQADIPLFGQYIAWMTDETVVSEISKAVISGRLHDARLHIKGTLNSQSADKKNRLSIRAETDIGNATIKLPGDWPEISGMAGYVSLQDGVLDMSLSSADIAGIKLQKFTLQSGDLYAEQPKIRIRGLAEGESGEIATLLRKADVDQHVGELLNQAVFSGKGRLQADVSLSVARKKFSIARMQGRYQFMDNRINFDRYIPDFYQVNGSLVFTDTSMVLEGIRAKVLGGPVEISSVSTPEGGMHITASGRADFDRFQSDRIATEPVNLSQLWTQFMRGSTDWQFGMDIEHNKASIVIESSLKGVELTLPAPLSKTAEKVVPLSLEKYFTWPHDDHTRLRYGDIVTAEFQRVHEAVHHYHPVRGIIHFGGRGVLPQDQITRIEGAVSRLEWDQWRELFRRHAEADVSIDRTARGLDNILTGPVQFDLRIGQLEFLSSYFNDAHLVIDRQSDVWKMQVSSREVAGKIDWHATSPQKVAARLSRLIMPKDAPESALLQHNLDAPGDWPAVDIEADELIVDSALLGQMKLSAVQKQNGWQVENLDIRHPDSTLQASGLWENHRPPYRVFSHIQLQSGNIGKFLKRHGYPGRVARGEGAMTGNLEWAGKPFSIDFPTLSGNLQLDARYGQFTELKPGIGRLLGVFDLKSLPRRLTLDFYDVFGKGFGFDELGGHVAIRSGIAATDGLYIMGSSAELVVSGEWNLVNETQALNLKVFPSFGLVTPIAGIAAMIASGTLQDPFGRVLLNEYAITGSWSDPVVIRLDEEENQVRQPRIEQP</sequence>
<dbReference type="Proteomes" id="UP000183926">
    <property type="component" value="Unassembled WGS sequence"/>
</dbReference>
<evidence type="ECO:0000313" key="3">
    <source>
        <dbReference type="EMBL" id="SFU41239.1"/>
    </source>
</evidence>
<protein>
    <submittedName>
        <fullName evidence="3">TIGR02099 family protein</fullName>
    </submittedName>
</protein>
<keyword evidence="1" id="KW-0472">Membrane</keyword>
<name>A0A1I7FYI2_9PROT</name>
<dbReference type="OrthoDB" id="8521382at2"/>
<dbReference type="InterPro" id="IPR011836">
    <property type="entry name" value="YhdP"/>
</dbReference>
<feature type="domain" description="YhdP central" evidence="2">
    <location>
        <begin position="14"/>
        <end position="1279"/>
    </location>
</feature>
<dbReference type="InterPro" id="IPR025263">
    <property type="entry name" value="YhdP_central"/>
</dbReference>
<reference evidence="3 4" key="1">
    <citation type="submission" date="2016-10" db="EMBL/GenBank/DDBJ databases">
        <authorList>
            <person name="de Groot N.N."/>
        </authorList>
    </citation>
    <scope>NUCLEOTIDE SEQUENCE [LARGE SCALE GENOMIC DNA]</scope>
    <source>
        <strain evidence="3 4">Nm24</strain>
    </source>
</reference>
<dbReference type="PANTHER" id="PTHR38690:SF1">
    <property type="entry name" value="PROTEASE"/>
    <property type="match status" value="1"/>
</dbReference>
<gene>
    <name evidence="3" type="ORF">SAMN05216339_10283</name>
</gene>
<accession>A0A1I7FYI2</accession>
<dbReference type="NCBIfam" id="TIGR02099">
    <property type="entry name" value="YhdP family protein"/>
    <property type="match status" value="1"/>
</dbReference>
<feature type="transmembrane region" description="Helical" evidence="1">
    <location>
        <begin position="12"/>
        <end position="38"/>
    </location>
</feature>
<proteinExistence type="predicted"/>
<evidence type="ECO:0000259" key="2">
    <source>
        <dbReference type="Pfam" id="PF13116"/>
    </source>
</evidence>
<dbReference type="PANTHER" id="PTHR38690">
    <property type="entry name" value="PROTEASE-RELATED"/>
    <property type="match status" value="1"/>
</dbReference>